<evidence type="ECO:0000313" key="3">
    <source>
        <dbReference type="Proteomes" id="UP001283361"/>
    </source>
</evidence>
<feature type="compositionally biased region" description="Polar residues" evidence="1">
    <location>
        <begin position="41"/>
        <end position="50"/>
    </location>
</feature>
<comment type="caution">
    <text evidence="2">The sequence shown here is derived from an EMBL/GenBank/DDBJ whole genome shotgun (WGS) entry which is preliminary data.</text>
</comment>
<evidence type="ECO:0000256" key="1">
    <source>
        <dbReference type="SAM" id="MobiDB-lite"/>
    </source>
</evidence>
<keyword evidence="3" id="KW-1185">Reference proteome</keyword>
<reference evidence="2" key="1">
    <citation type="journal article" date="2023" name="G3 (Bethesda)">
        <title>A reference genome for the long-term kleptoplast-retaining sea slug Elysia crispata morphotype clarki.</title>
        <authorList>
            <person name="Eastman K.E."/>
            <person name="Pendleton A.L."/>
            <person name="Shaikh M.A."/>
            <person name="Suttiyut T."/>
            <person name="Ogas R."/>
            <person name="Tomko P."/>
            <person name="Gavelis G."/>
            <person name="Widhalm J.R."/>
            <person name="Wisecaver J.H."/>
        </authorList>
    </citation>
    <scope>NUCLEOTIDE SEQUENCE</scope>
    <source>
        <strain evidence="2">ECLA1</strain>
    </source>
</reference>
<dbReference type="EMBL" id="JAWDGP010001802">
    <property type="protein sequence ID" value="KAK3788017.1"/>
    <property type="molecule type" value="Genomic_DNA"/>
</dbReference>
<protein>
    <submittedName>
        <fullName evidence="2">Uncharacterized protein</fullName>
    </submittedName>
</protein>
<accession>A0AAE1AI05</accession>
<feature type="region of interest" description="Disordered" evidence="1">
    <location>
        <begin position="15"/>
        <end position="83"/>
    </location>
</feature>
<sequence length="83" mass="9615">MSFIIVRLTWGDGSQDRKCPLEGGRHDRRADHFRVDRRQNDNSGRQTHTGSPDWLKRTDSSSHKLSRLVEEDRQQLTQAKQAG</sequence>
<proteinExistence type="predicted"/>
<feature type="compositionally biased region" description="Basic and acidic residues" evidence="1">
    <location>
        <begin position="15"/>
        <end position="40"/>
    </location>
</feature>
<feature type="compositionally biased region" description="Basic and acidic residues" evidence="1">
    <location>
        <begin position="54"/>
        <end position="74"/>
    </location>
</feature>
<name>A0AAE1AI05_9GAST</name>
<dbReference type="AlphaFoldDB" id="A0AAE1AI05"/>
<gene>
    <name evidence="2" type="ORF">RRG08_051092</name>
</gene>
<organism evidence="2 3">
    <name type="scientific">Elysia crispata</name>
    <name type="common">lettuce slug</name>
    <dbReference type="NCBI Taxonomy" id="231223"/>
    <lineage>
        <taxon>Eukaryota</taxon>
        <taxon>Metazoa</taxon>
        <taxon>Spiralia</taxon>
        <taxon>Lophotrochozoa</taxon>
        <taxon>Mollusca</taxon>
        <taxon>Gastropoda</taxon>
        <taxon>Heterobranchia</taxon>
        <taxon>Euthyneura</taxon>
        <taxon>Panpulmonata</taxon>
        <taxon>Sacoglossa</taxon>
        <taxon>Placobranchoidea</taxon>
        <taxon>Plakobranchidae</taxon>
        <taxon>Elysia</taxon>
    </lineage>
</organism>
<dbReference type="Proteomes" id="UP001283361">
    <property type="component" value="Unassembled WGS sequence"/>
</dbReference>
<evidence type="ECO:0000313" key="2">
    <source>
        <dbReference type="EMBL" id="KAK3788017.1"/>
    </source>
</evidence>